<feature type="transmembrane region" description="Helical" evidence="9">
    <location>
        <begin position="410"/>
        <end position="428"/>
    </location>
</feature>
<dbReference type="GO" id="GO:0015820">
    <property type="term" value="P:L-leucine transport"/>
    <property type="evidence" value="ECO:0007669"/>
    <property type="project" value="TreeGrafter"/>
</dbReference>
<dbReference type="PANTHER" id="PTHR30588">
    <property type="entry name" value="BRANCHED-CHAIN AMINO ACID TRANSPORT SYSTEM 2 CARRIER PROTEIN"/>
    <property type="match status" value="1"/>
</dbReference>
<feature type="transmembrane region" description="Helical" evidence="9">
    <location>
        <begin position="118"/>
        <end position="140"/>
    </location>
</feature>
<evidence type="ECO:0000256" key="5">
    <source>
        <dbReference type="ARBA" id="ARBA00022692"/>
    </source>
</evidence>
<organism evidence="10 11">
    <name type="scientific">Tolumonas auensis (strain DSM 9187 / NBRC 110442 / TA 4)</name>
    <dbReference type="NCBI Taxonomy" id="595494"/>
    <lineage>
        <taxon>Bacteria</taxon>
        <taxon>Pseudomonadati</taxon>
        <taxon>Pseudomonadota</taxon>
        <taxon>Gammaproteobacteria</taxon>
        <taxon>Aeromonadales</taxon>
        <taxon>Aeromonadaceae</taxon>
        <taxon>Tolumonas</taxon>
    </lineage>
</organism>
<dbReference type="InterPro" id="IPR004685">
    <property type="entry name" value="Brnchd-chn_aa_trnsp_Livcs"/>
</dbReference>
<name>C4LAN3_TOLAT</name>
<keyword evidence="5 9" id="KW-0812">Transmembrane</keyword>
<evidence type="ECO:0000256" key="1">
    <source>
        <dbReference type="ARBA" id="ARBA00004651"/>
    </source>
</evidence>
<comment type="similarity">
    <text evidence="2 9">Belongs to the branched chain amino acid transporter family.</text>
</comment>
<dbReference type="KEGG" id="tau:Tola_0608"/>
<dbReference type="PANTHER" id="PTHR30588:SF0">
    <property type="entry name" value="BRANCHED-CHAIN AMINO ACID PERMEASE BRNQ"/>
    <property type="match status" value="1"/>
</dbReference>
<feature type="transmembrane region" description="Helical" evidence="9">
    <location>
        <begin position="372"/>
        <end position="390"/>
    </location>
</feature>
<sequence>MKQTMTRADLLGLGFMTFAFFLGAGNIIFPPMAGYLAGENMSFAMLGFLITAVGLPLATLLSVAFAGGGLLTMTRMLPAWAGTSIAIATYIIIGPAFATPRTGLVTYEMAVKPFIGSFDGQLMLTLFSVAYFALTLFLSLNQGKLLDAVGKVLTPILVLLLAVLGIAVLVAPQGSVPSVAPEYLGHPVVKGLLEGYNTMDTFGALMFGMLIIDVLKSRGVSNVIQQTRYLAVASVIAASGLALVYIALFQLGGTAGGVMTNPQNGGELVAAYVAMLFGPMGSVVLAGIVGLACLTTSVGLTSACADFFHTLWPRFSYKQCAAAIAVLCAIVANVGLTQLLVISIPVLVAIYPVVVALVAVTFMREWFFNQGMAFRLVLGVALLFGCFDGIKAAGVDLSVLSFLPLFDLGLAWLLPTLAAIVVSLLWRLPEQSALSAE</sequence>
<feature type="transmembrane region" description="Helical" evidence="9">
    <location>
        <begin position="77"/>
        <end position="98"/>
    </location>
</feature>
<evidence type="ECO:0000313" key="10">
    <source>
        <dbReference type="EMBL" id="ACQ92237.1"/>
    </source>
</evidence>
<accession>C4LAN3</accession>
<evidence type="ECO:0000256" key="6">
    <source>
        <dbReference type="ARBA" id="ARBA00022970"/>
    </source>
</evidence>
<keyword evidence="3 9" id="KW-0813">Transport</keyword>
<feature type="transmembrane region" description="Helical" evidence="9">
    <location>
        <begin position="227"/>
        <end position="249"/>
    </location>
</feature>
<dbReference type="GO" id="GO:0015818">
    <property type="term" value="P:isoleucine transport"/>
    <property type="evidence" value="ECO:0007669"/>
    <property type="project" value="TreeGrafter"/>
</dbReference>
<dbReference type="AlphaFoldDB" id="C4LAN3"/>
<evidence type="ECO:0000313" key="11">
    <source>
        <dbReference type="Proteomes" id="UP000009073"/>
    </source>
</evidence>
<comment type="function">
    <text evidence="9">Component of the transport system for branched-chain amino acids.</text>
</comment>
<feature type="transmembrane region" description="Helical" evidence="9">
    <location>
        <begin position="12"/>
        <end position="37"/>
    </location>
</feature>
<feature type="transmembrane region" description="Helical" evidence="9">
    <location>
        <begin position="195"/>
        <end position="215"/>
    </location>
</feature>
<dbReference type="NCBIfam" id="TIGR00796">
    <property type="entry name" value="livcs"/>
    <property type="match status" value="1"/>
</dbReference>
<gene>
    <name evidence="10" type="ordered locus">Tola_0608</name>
</gene>
<keyword evidence="4" id="KW-1003">Cell membrane</keyword>
<dbReference type="Proteomes" id="UP000009073">
    <property type="component" value="Chromosome"/>
</dbReference>
<evidence type="ECO:0000256" key="9">
    <source>
        <dbReference type="RuleBase" id="RU362122"/>
    </source>
</evidence>
<dbReference type="HOGENOM" id="CLU_036807_0_1_6"/>
<evidence type="ECO:0000256" key="8">
    <source>
        <dbReference type="ARBA" id="ARBA00023136"/>
    </source>
</evidence>
<dbReference type="STRING" id="595494.Tola_0608"/>
<feature type="transmembrane region" description="Helical" evidence="9">
    <location>
        <begin position="152"/>
        <end position="175"/>
    </location>
</feature>
<feature type="transmembrane region" description="Helical" evidence="9">
    <location>
        <begin position="269"/>
        <end position="294"/>
    </location>
</feature>
<keyword evidence="11" id="KW-1185">Reference proteome</keyword>
<dbReference type="RefSeq" id="WP_012728836.1">
    <property type="nucleotide sequence ID" value="NC_012691.1"/>
</dbReference>
<keyword evidence="8 9" id="KW-0472">Membrane</keyword>
<comment type="subcellular location">
    <subcellularLocation>
        <location evidence="9">Cell inner membrane</location>
        <topology evidence="9">Multi-pass membrane protein</topology>
    </subcellularLocation>
    <subcellularLocation>
        <location evidence="1">Cell membrane</location>
        <topology evidence="1">Multi-pass membrane protein</topology>
    </subcellularLocation>
</comment>
<keyword evidence="7 9" id="KW-1133">Transmembrane helix</keyword>
<feature type="transmembrane region" description="Helical" evidence="9">
    <location>
        <begin position="315"/>
        <end position="334"/>
    </location>
</feature>
<dbReference type="GO" id="GO:0015188">
    <property type="term" value="F:L-isoleucine transmembrane transporter activity"/>
    <property type="evidence" value="ECO:0007669"/>
    <property type="project" value="TreeGrafter"/>
</dbReference>
<dbReference type="EMBL" id="CP001616">
    <property type="protein sequence ID" value="ACQ92237.1"/>
    <property type="molecule type" value="Genomic_DNA"/>
</dbReference>
<protein>
    <recommendedName>
        <fullName evidence="9">Branched-chain amino acid transport system carrier protein</fullName>
    </recommendedName>
</protein>
<evidence type="ECO:0000256" key="7">
    <source>
        <dbReference type="ARBA" id="ARBA00022989"/>
    </source>
</evidence>
<feature type="transmembrane region" description="Helical" evidence="9">
    <location>
        <begin position="43"/>
        <end position="65"/>
    </location>
</feature>
<evidence type="ECO:0000256" key="4">
    <source>
        <dbReference type="ARBA" id="ARBA00022475"/>
    </source>
</evidence>
<proteinExistence type="inferred from homology"/>
<keyword evidence="6 9" id="KW-0029">Amino-acid transport</keyword>
<dbReference type="GO" id="GO:0005886">
    <property type="term" value="C:plasma membrane"/>
    <property type="evidence" value="ECO:0007669"/>
    <property type="project" value="UniProtKB-SubCell"/>
</dbReference>
<dbReference type="GO" id="GO:0005304">
    <property type="term" value="F:L-valine transmembrane transporter activity"/>
    <property type="evidence" value="ECO:0007669"/>
    <property type="project" value="TreeGrafter"/>
</dbReference>
<dbReference type="eggNOG" id="COG1114">
    <property type="taxonomic scope" value="Bacteria"/>
</dbReference>
<evidence type="ECO:0000256" key="3">
    <source>
        <dbReference type="ARBA" id="ARBA00022448"/>
    </source>
</evidence>
<feature type="transmembrane region" description="Helical" evidence="9">
    <location>
        <begin position="340"/>
        <end position="360"/>
    </location>
</feature>
<reference evidence="11" key="1">
    <citation type="submission" date="2009-05" db="EMBL/GenBank/DDBJ databases">
        <title>Complete sequence of Tolumonas auensis DSM 9187.</title>
        <authorList>
            <consortium name="US DOE Joint Genome Institute"/>
            <person name="Lucas S."/>
            <person name="Copeland A."/>
            <person name="Lapidus A."/>
            <person name="Glavina del Rio T."/>
            <person name="Tice H."/>
            <person name="Bruce D."/>
            <person name="Goodwin L."/>
            <person name="Pitluck S."/>
            <person name="Chertkov O."/>
            <person name="Brettin T."/>
            <person name="Detter J.C."/>
            <person name="Han C."/>
            <person name="Larimer F."/>
            <person name="Land M."/>
            <person name="Hauser L."/>
            <person name="Kyrpides N."/>
            <person name="Mikhailova N."/>
            <person name="Spring S."/>
            <person name="Beller H."/>
        </authorList>
    </citation>
    <scope>NUCLEOTIDE SEQUENCE [LARGE SCALE GENOMIC DNA]</scope>
    <source>
        <strain evidence="11">DSM 9187 / TA4</strain>
    </source>
</reference>
<reference evidence="10 11" key="2">
    <citation type="journal article" date="2011" name="Stand. Genomic Sci.">
        <title>Complete genome sequence of Tolumonas auensis type strain (TA 4).</title>
        <authorList>
            <person name="Chertkov O."/>
            <person name="Copeland A."/>
            <person name="Lucas S."/>
            <person name="Lapidus A."/>
            <person name="Berry K.W."/>
            <person name="Detter J.C."/>
            <person name="Del Rio T.G."/>
            <person name="Hammon N."/>
            <person name="Dalin E."/>
            <person name="Tice H."/>
            <person name="Pitluck S."/>
            <person name="Richardson P."/>
            <person name="Bruce D."/>
            <person name="Goodwin L."/>
            <person name="Han C."/>
            <person name="Tapia R."/>
            <person name="Saunders E."/>
            <person name="Schmutz J."/>
            <person name="Brettin T."/>
            <person name="Larimer F."/>
            <person name="Land M."/>
            <person name="Hauser L."/>
            <person name="Spring S."/>
            <person name="Rohde M."/>
            <person name="Kyrpides N.C."/>
            <person name="Ivanova N."/>
            <person name="Goker M."/>
            <person name="Beller H.R."/>
            <person name="Klenk H.P."/>
            <person name="Woyke T."/>
        </authorList>
    </citation>
    <scope>NUCLEOTIDE SEQUENCE [LARGE SCALE GENOMIC DNA]</scope>
    <source>
        <strain evidence="11">DSM 9187 / TA4</strain>
    </source>
</reference>
<evidence type="ECO:0000256" key="2">
    <source>
        <dbReference type="ARBA" id="ARBA00008540"/>
    </source>
</evidence>
<dbReference type="GO" id="GO:0015190">
    <property type="term" value="F:L-leucine transmembrane transporter activity"/>
    <property type="evidence" value="ECO:0007669"/>
    <property type="project" value="TreeGrafter"/>
</dbReference>
<dbReference type="Pfam" id="PF05525">
    <property type="entry name" value="Branch_AA_trans"/>
    <property type="match status" value="1"/>
</dbReference>